<accession>A0ABW3KYA2</accession>
<feature type="transmembrane region" description="Helical" evidence="6">
    <location>
        <begin position="12"/>
        <end position="35"/>
    </location>
</feature>
<keyword evidence="5 6" id="KW-0472">Membrane</keyword>
<dbReference type="InterPro" id="IPR053160">
    <property type="entry name" value="MFS_DHA3_Transporter"/>
</dbReference>
<evidence type="ECO:0000313" key="8">
    <source>
        <dbReference type="EMBL" id="MFD1017935.1"/>
    </source>
</evidence>
<keyword evidence="2" id="KW-0813">Transport</keyword>
<comment type="subcellular location">
    <subcellularLocation>
        <location evidence="1">Cell membrane</location>
        <topology evidence="1">Multi-pass membrane protein</topology>
    </subcellularLocation>
</comment>
<dbReference type="InterPro" id="IPR020846">
    <property type="entry name" value="MFS_dom"/>
</dbReference>
<gene>
    <name evidence="8" type="ORF">ACFQ2J_01880</name>
</gene>
<feature type="transmembrane region" description="Helical" evidence="6">
    <location>
        <begin position="290"/>
        <end position="316"/>
    </location>
</feature>
<feature type="domain" description="Major facilitator superfamily (MFS) profile" evidence="7">
    <location>
        <begin position="1"/>
        <end position="394"/>
    </location>
</feature>
<dbReference type="SUPFAM" id="SSF103473">
    <property type="entry name" value="MFS general substrate transporter"/>
    <property type="match status" value="1"/>
</dbReference>
<evidence type="ECO:0000256" key="4">
    <source>
        <dbReference type="ARBA" id="ARBA00022989"/>
    </source>
</evidence>
<comment type="caution">
    <text evidence="8">The sequence shown here is derived from an EMBL/GenBank/DDBJ whole genome shotgun (WGS) entry which is preliminary data.</text>
</comment>
<evidence type="ECO:0000256" key="5">
    <source>
        <dbReference type="ARBA" id="ARBA00023136"/>
    </source>
</evidence>
<evidence type="ECO:0000256" key="2">
    <source>
        <dbReference type="ARBA" id="ARBA00022448"/>
    </source>
</evidence>
<dbReference type="Pfam" id="PF07690">
    <property type="entry name" value="MFS_1"/>
    <property type="match status" value="1"/>
</dbReference>
<dbReference type="Gene3D" id="1.20.1250.20">
    <property type="entry name" value="MFS general substrate transporter like domains"/>
    <property type="match status" value="1"/>
</dbReference>
<feature type="transmembrane region" description="Helical" evidence="6">
    <location>
        <begin position="356"/>
        <end position="389"/>
    </location>
</feature>
<keyword evidence="3 6" id="KW-0812">Transmembrane</keyword>
<name>A0ABW3KYA2_9BACI</name>
<feature type="transmembrane region" description="Helical" evidence="6">
    <location>
        <begin position="210"/>
        <end position="230"/>
    </location>
</feature>
<keyword evidence="9" id="KW-1185">Reference proteome</keyword>
<reference evidence="9" key="1">
    <citation type="journal article" date="2019" name="Int. J. Syst. Evol. Microbiol.">
        <title>The Global Catalogue of Microorganisms (GCM) 10K type strain sequencing project: providing services to taxonomists for standard genome sequencing and annotation.</title>
        <authorList>
            <consortium name="The Broad Institute Genomics Platform"/>
            <consortium name="The Broad Institute Genome Sequencing Center for Infectious Disease"/>
            <person name="Wu L."/>
            <person name="Ma J."/>
        </authorList>
    </citation>
    <scope>NUCLEOTIDE SEQUENCE [LARGE SCALE GENOMIC DNA]</scope>
    <source>
        <strain evidence="9">CCUG 56607</strain>
    </source>
</reference>
<organism evidence="8 9">
    <name type="scientific">Thalassobacillus hwangdonensis</name>
    <dbReference type="NCBI Taxonomy" id="546108"/>
    <lineage>
        <taxon>Bacteria</taxon>
        <taxon>Bacillati</taxon>
        <taxon>Bacillota</taxon>
        <taxon>Bacilli</taxon>
        <taxon>Bacillales</taxon>
        <taxon>Bacillaceae</taxon>
        <taxon>Thalassobacillus</taxon>
    </lineage>
</organism>
<evidence type="ECO:0000259" key="7">
    <source>
        <dbReference type="PROSITE" id="PS50850"/>
    </source>
</evidence>
<protein>
    <submittedName>
        <fullName evidence="8">MFS transporter</fullName>
    </submittedName>
</protein>
<sequence>MNKHTLASHNIKLLFWGHLFGNLKFLTPVLTLFYYERGLDASSILIVMLFFSIGVLVGELPTGIFADRYGAKAAFIFGSILAVISHGLLLVAFEPWVFFLSSFLYGFAATFFSGADEALIYESLKMSGEQNLMEKAMGIIQSAGFIITIFVVLIGAFIAKDLSEAQFRLLIILGVCFQSIQVILSFRIINPVTQGTYRENPFLQIKEGLAVIRNNTAVLWMFLNITLVFIPTAAVFEQFDQKLMVDAGLPVAWIGVIYAAGASIAFMTSRSISLITSRINRIHLLKLTGYTGAAGLFIVGMIGDVLPLILFIVLLMRVVKAIRYPVYSQLSNEYFSSKVRATTISLLSMTDSLCDLLLFGSFAGMAAFGFSYMFLAGGIVAIIGAMLPIRQKFN</sequence>
<feature type="transmembrane region" description="Helical" evidence="6">
    <location>
        <begin position="41"/>
        <end position="61"/>
    </location>
</feature>
<dbReference type="PROSITE" id="PS50850">
    <property type="entry name" value="MFS"/>
    <property type="match status" value="1"/>
</dbReference>
<feature type="transmembrane region" description="Helical" evidence="6">
    <location>
        <begin position="96"/>
        <end position="115"/>
    </location>
</feature>
<feature type="transmembrane region" description="Helical" evidence="6">
    <location>
        <begin position="165"/>
        <end position="189"/>
    </location>
</feature>
<evidence type="ECO:0000256" key="1">
    <source>
        <dbReference type="ARBA" id="ARBA00004651"/>
    </source>
</evidence>
<evidence type="ECO:0000313" key="9">
    <source>
        <dbReference type="Proteomes" id="UP001596990"/>
    </source>
</evidence>
<feature type="transmembrane region" description="Helical" evidence="6">
    <location>
        <begin position="250"/>
        <end position="269"/>
    </location>
</feature>
<dbReference type="PANTHER" id="PTHR23530">
    <property type="entry name" value="TRANSPORT PROTEIN-RELATED"/>
    <property type="match status" value="1"/>
</dbReference>
<dbReference type="InterPro" id="IPR036259">
    <property type="entry name" value="MFS_trans_sf"/>
</dbReference>
<dbReference type="PANTHER" id="PTHR23530:SF1">
    <property type="entry name" value="PERMEASE, MAJOR FACILITATOR SUPERFAMILY-RELATED"/>
    <property type="match status" value="1"/>
</dbReference>
<evidence type="ECO:0000256" key="6">
    <source>
        <dbReference type="SAM" id="Phobius"/>
    </source>
</evidence>
<proteinExistence type="predicted"/>
<dbReference type="Proteomes" id="UP001596990">
    <property type="component" value="Unassembled WGS sequence"/>
</dbReference>
<feature type="transmembrane region" description="Helical" evidence="6">
    <location>
        <begin position="136"/>
        <end position="159"/>
    </location>
</feature>
<dbReference type="EMBL" id="JBHTKL010000001">
    <property type="protein sequence ID" value="MFD1017935.1"/>
    <property type="molecule type" value="Genomic_DNA"/>
</dbReference>
<dbReference type="InterPro" id="IPR011701">
    <property type="entry name" value="MFS"/>
</dbReference>
<evidence type="ECO:0000256" key="3">
    <source>
        <dbReference type="ARBA" id="ARBA00022692"/>
    </source>
</evidence>
<keyword evidence="4 6" id="KW-1133">Transmembrane helix</keyword>
<dbReference type="RefSeq" id="WP_386056064.1">
    <property type="nucleotide sequence ID" value="NZ_JBHTKL010000001.1"/>
</dbReference>
<feature type="transmembrane region" description="Helical" evidence="6">
    <location>
        <begin position="73"/>
        <end position="90"/>
    </location>
</feature>
<dbReference type="CDD" id="cd06174">
    <property type="entry name" value="MFS"/>
    <property type="match status" value="1"/>
</dbReference>